<accession>A0A3P7PED7</accession>
<evidence type="ECO:0000313" key="1">
    <source>
        <dbReference type="EMBL" id="VDN16346.1"/>
    </source>
</evidence>
<keyword evidence="2" id="KW-1185">Reference proteome</keyword>
<evidence type="ECO:0000313" key="2">
    <source>
        <dbReference type="Proteomes" id="UP000281553"/>
    </source>
</evidence>
<proteinExistence type="predicted"/>
<dbReference type="EMBL" id="UYRU01065501">
    <property type="protein sequence ID" value="VDN16346.1"/>
    <property type="molecule type" value="Genomic_DNA"/>
</dbReference>
<dbReference type="AlphaFoldDB" id="A0A3P7PED7"/>
<sequence length="119" mass="13172">MARKQPLTTEVASVTDQLLAVSDCALERAKLLVISSFSEQKSLLEKLGKDLMHLMNSLPSLKKTASYIQQKKDSVGLREFELSARSHLHDVQHLQETVQSCEVSGISNLAIAMQFDTVS</sequence>
<dbReference type="Proteomes" id="UP000281553">
    <property type="component" value="Unassembled WGS sequence"/>
</dbReference>
<gene>
    <name evidence="1" type="ORF">DILT_LOCUS12177</name>
</gene>
<protein>
    <submittedName>
        <fullName evidence="1">Uncharacterized protein</fullName>
    </submittedName>
</protein>
<name>A0A3P7PED7_DIBLA</name>
<reference evidence="1 2" key="1">
    <citation type="submission" date="2018-11" db="EMBL/GenBank/DDBJ databases">
        <authorList>
            <consortium name="Pathogen Informatics"/>
        </authorList>
    </citation>
    <scope>NUCLEOTIDE SEQUENCE [LARGE SCALE GENOMIC DNA]</scope>
</reference>
<organism evidence="1 2">
    <name type="scientific">Dibothriocephalus latus</name>
    <name type="common">Fish tapeworm</name>
    <name type="synonym">Diphyllobothrium latum</name>
    <dbReference type="NCBI Taxonomy" id="60516"/>
    <lineage>
        <taxon>Eukaryota</taxon>
        <taxon>Metazoa</taxon>
        <taxon>Spiralia</taxon>
        <taxon>Lophotrochozoa</taxon>
        <taxon>Platyhelminthes</taxon>
        <taxon>Cestoda</taxon>
        <taxon>Eucestoda</taxon>
        <taxon>Diphyllobothriidea</taxon>
        <taxon>Diphyllobothriidae</taxon>
        <taxon>Dibothriocephalus</taxon>
    </lineage>
</organism>